<evidence type="ECO:0000259" key="7">
    <source>
        <dbReference type="PROSITE" id="PS51363"/>
    </source>
</evidence>
<sequence>MMNIAGLNPVEDANYRYKMPRILAKVEGRGNGIKTVVINMKEVAQALHRMPAEVTKFFGTELGAQTTYREETERAVVNGAHTAPALQTSLCRYIQGFVLCPSCGLPETAYKIKGGVIYQKCDACGEKSMCDMSHKLTTFIINTHKKTAKEGKGSKEAKEKKKKDRSKADAEDDDLDEDGGAEGEEKEKKKKKKKDKEEKEKKKKKKREKREKASEAGSSDGDGHGAGASNGKSSKQGSSDDDEGEGEEEEEEEEEGEVVARLDNLAVEDATALAGAIGRLQHFLNSNPSAGASQVLEEIRMIATFSALPVEERPFLFVQAAFGPEAGRENAIRRHQKVLKGLMLSVDEEMYQRRLIGVMEHLCAVTHAESLHKWFPVLLKQLYDEGVVDEEVFLEWAEEEGPTEFTRREVTPAMVESLRKEAGKFVTWLTEAASDSEEESGEEESEEE</sequence>
<feature type="domain" description="W2" evidence="7">
    <location>
        <begin position="245"/>
        <end position="439"/>
    </location>
</feature>
<dbReference type="PANTHER" id="PTHR23001:SF7">
    <property type="entry name" value="EUKARYOTIC TRANSLATION INITIATION FACTOR 5"/>
    <property type="match status" value="1"/>
</dbReference>
<dbReference type="GO" id="GO:0001732">
    <property type="term" value="P:formation of cytoplasmic translation initiation complex"/>
    <property type="evidence" value="ECO:0007669"/>
    <property type="project" value="TreeGrafter"/>
</dbReference>
<dbReference type="AlphaFoldDB" id="A0A4D9D5W5"/>
<evidence type="ECO:0000256" key="2">
    <source>
        <dbReference type="ARBA" id="ARBA00022540"/>
    </source>
</evidence>
<name>A0A4D9D5W5_9STRA</name>
<organism evidence="8 9">
    <name type="scientific">Nannochloropsis salina CCMP1776</name>
    <dbReference type="NCBI Taxonomy" id="1027361"/>
    <lineage>
        <taxon>Eukaryota</taxon>
        <taxon>Sar</taxon>
        <taxon>Stramenopiles</taxon>
        <taxon>Ochrophyta</taxon>
        <taxon>Eustigmatophyceae</taxon>
        <taxon>Eustigmatales</taxon>
        <taxon>Monodopsidaceae</taxon>
        <taxon>Microchloropsis</taxon>
        <taxon>Microchloropsis salina</taxon>
    </lineage>
</organism>
<evidence type="ECO:0000256" key="1">
    <source>
        <dbReference type="ARBA" id="ARBA00010397"/>
    </source>
</evidence>
<keyword evidence="3" id="KW-0547">Nucleotide-binding</keyword>
<dbReference type="FunFam" id="2.20.25.350:FF:000001">
    <property type="entry name" value="Eukaryotic translation initiation factor 5"/>
    <property type="match status" value="1"/>
</dbReference>
<feature type="compositionally biased region" description="Basic and acidic residues" evidence="6">
    <location>
        <begin position="148"/>
        <end position="159"/>
    </location>
</feature>
<protein>
    <recommendedName>
        <fullName evidence="7">W2 domain-containing protein</fullName>
    </recommendedName>
</protein>
<keyword evidence="9" id="KW-1185">Reference proteome</keyword>
<dbReference type="FunFam" id="3.30.30.170:FF:000002">
    <property type="entry name" value="Eukaryotic translation initiation factor 5"/>
    <property type="match status" value="1"/>
</dbReference>
<dbReference type="GO" id="GO:0071074">
    <property type="term" value="F:eukaryotic initiation factor eIF2 binding"/>
    <property type="evidence" value="ECO:0007669"/>
    <property type="project" value="TreeGrafter"/>
</dbReference>
<comment type="caution">
    <text evidence="8">The sequence shown here is derived from an EMBL/GenBank/DDBJ whole genome shotgun (WGS) entry which is preliminary data.</text>
</comment>
<dbReference type="EMBL" id="SDOX01000006">
    <property type="protein sequence ID" value="TFJ87111.1"/>
    <property type="molecule type" value="Genomic_DNA"/>
</dbReference>
<keyword evidence="4" id="KW-0648">Protein biosynthesis</keyword>
<dbReference type="SMART" id="SM00515">
    <property type="entry name" value="eIF5C"/>
    <property type="match status" value="1"/>
</dbReference>
<gene>
    <name evidence="8" type="ORF">NSK_001445</name>
</gene>
<dbReference type="OrthoDB" id="10250831at2759"/>
<dbReference type="InterPro" id="IPR016024">
    <property type="entry name" value="ARM-type_fold"/>
</dbReference>
<keyword evidence="2" id="KW-0396">Initiation factor</keyword>
<dbReference type="SUPFAM" id="SSF75689">
    <property type="entry name" value="Zinc-binding domain of translation initiation factor 2 beta"/>
    <property type="match status" value="1"/>
</dbReference>
<feature type="compositionally biased region" description="Acidic residues" evidence="6">
    <location>
        <begin position="239"/>
        <end position="257"/>
    </location>
</feature>
<evidence type="ECO:0000256" key="3">
    <source>
        <dbReference type="ARBA" id="ARBA00022741"/>
    </source>
</evidence>
<feature type="compositionally biased region" description="Acidic residues" evidence="6">
    <location>
        <begin position="170"/>
        <end position="184"/>
    </location>
</feature>
<evidence type="ECO:0000256" key="4">
    <source>
        <dbReference type="ARBA" id="ARBA00022917"/>
    </source>
</evidence>
<evidence type="ECO:0000313" key="9">
    <source>
        <dbReference type="Proteomes" id="UP000355283"/>
    </source>
</evidence>
<proteinExistence type="inferred from homology"/>
<dbReference type="GO" id="GO:0005525">
    <property type="term" value="F:GTP binding"/>
    <property type="evidence" value="ECO:0007669"/>
    <property type="project" value="UniProtKB-KW"/>
</dbReference>
<accession>A0A4D9D5W5</accession>
<dbReference type="GO" id="GO:0003743">
    <property type="term" value="F:translation initiation factor activity"/>
    <property type="evidence" value="ECO:0007669"/>
    <property type="project" value="UniProtKB-KW"/>
</dbReference>
<dbReference type="PROSITE" id="PS51363">
    <property type="entry name" value="W2"/>
    <property type="match status" value="1"/>
</dbReference>
<dbReference type="Proteomes" id="UP000355283">
    <property type="component" value="Unassembled WGS sequence"/>
</dbReference>
<dbReference type="InterPro" id="IPR016189">
    <property type="entry name" value="Transl_init_fac_IF2/IF5_N"/>
</dbReference>
<dbReference type="InterPro" id="IPR003307">
    <property type="entry name" value="W2_domain"/>
</dbReference>
<keyword evidence="5" id="KW-0342">GTP-binding</keyword>
<dbReference type="SMART" id="SM00653">
    <property type="entry name" value="eIF2B_5"/>
    <property type="match status" value="1"/>
</dbReference>
<dbReference type="GO" id="GO:0005829">
    <property type="term" value="C:cytosol"/>
    <property type="evidence" value="ECO:0007669"/>
    <property type="project" value="TreeGrafter"/>
</dbReference>
<dbReference type="InterPro" id="IPR045196">
    <property type="entry name" value="IF2/IF5"/>
</dbReference>
<dbReference type="Gene3D" id="3.30.30.170">
    <property type="match status" value="1"/>
</dbReference>
<evidence type="ECO:0000313" key="8">
    <source>
        <dbReference type="EMBL" id="TFJ87111.1"/>
    </source>
</evidence>
<dbReference type="SUPFAM" id="SSF100966">
    <property type="entry name" value="Translation initiation factor 2 beta, aIF2beta, N-terminal domain"/>
    <property type="match status" value="1"/>
</dbReference>
<reference evidence="8 9" key="1">
    <citation type="submission" date="2019-01" db="EMBL/GenBank/DDBJ databases">
        <title>Nuclear Genome Assembly of the Microalgal Biofuel strain Nannochloropsis salina CCMP1776.</title>
        <authorList>
            <person name="Hovde B."/>
        </authorList>
    </citation>
    <scope>NUCLEOTIDE SEQUENCE [LARGE SCALE GENOMIC DNA]</scope>
    <source>
        <strain evidence="8 9">CCMP1776</strain>
    </source>
</reference>
<dbReference type="SUPFAM" id="SSF48371">
    <property type="entry name" value="ARM repeat"/>
    <property type="match status" value="1"/>
</dbReference>
<dbReference type="PANTHER" id="PTHR23001">
    <property type="entry name" value="EUKARYOTIC TRANSLATION INITIATION FACTOR"/>
    <property type="match status" value="1"/>
</dbReference>
<dbReference type="Pfam" id="PF01873">
    <property type="entry name" value="eIF-5_eIF-2B"/>
    <property type="match status" value="1"/>
</dbReference>
<dbReference type="Gene3D" id="2.20.25.350">
    <property type="match status" value="1"/>
</dbReference>
<dbReference type="Pfam" id="PF02020">
    <property type="entry name" value="W2"/>
    <property type="match status" value="1"/>
</dbReference>
<dbReference type="InterPro" id="IPR002735">
    <property type="entry name" value="Transl_init_fac_IF2/IF5_dom"/>
</dbReference>
<feature type="region of interest" description="Disordered" evidence="6">
    <location>
        <begin position="147"/>
        <end position="258"/>
    </location>
</feature>
<evidence type="ECO:0000256" key="6">
    <source>
        <dbReference type="SAM" id="MobiDB-lite"/>
    </source>
</evidence>
<dbReference type="InterPro" id="IPR016190">
    <property type="entry name" value="Transl_init_fac_IF2/IF5_Zn-bd"/>
</dbReference>
<dbReference type="GO" id="GO:0005092">
    <property type="term" value="F:GDP-dissociation inhibitor activity"/>
    <property type="evidence" value="ECO:0007669"/>
    <property type="project" value="TreeGrafter"/>
</dbReference>
<dbReference type="Gene3D" id="1.25.40.180">
    <property type="match status" value="1"/>
</dbReference>
<evidence type="ECO:0000256" key="5">
    <source>
        <dbReference type="ARBA" id="ARBA00023134"/>
    </source>
</evidence>
<comment type="similarity">
    <text evidence="1">Belongs to the eIF-2-beta/eIF-5 family.</text>
</comment>